<keyword evidence="7 8" id="KW-0472">Membrane</keyword>
<evidence type="ECO:0000256" key="4">
    <source>
        <dbReference type="ARBA" id="ARBA00022692"/>
    </source>
</evidence>
<evidence type="ECO:0000313" key="10">
    <source>
        <dbReference type="Proteomes" id="UP001594351"/>
    </source>
</evidence>
<keyword evidence="5" id="KW-0378">Hydrolase</keyword>
<comment type="caution">
    <text evidence="9">The sequence shown here is derived from an EMBL/GenBank/DDBJ whole genome shotgun (WGS) entry which is preliminary data.</text>
</comment>
<dbReference type="Proteomes" id="UP001594351">
    <property type="component" value="Unassembled WGS sequence"/>
</dbReference>
<proteinExistence type="predicted"/>
<organism evidence="9 10">
    <name type="scientific">candidate division CSSED10-310 bacterium</name>
    <dbReference type="NCBI Taxonomy" id="2855610"/>
    <lineage>
        <taxon>Bacteria</taxon>
        <taxon>Bacteria division CSSED10-310</taxon>
    </lineage>
</organism>
<keyword evidence="2" id="KW-1003">Cell membrane</keyword>
<evidence type="ECO:0000256" key="5">
    <source>
        <dbReference type="ARBA" id="ARBA00022801"/>
    </source>
</evidence>
<feature type="transmembrane region" description="Helical" evidence="8">
    <location>
        <begin position="147"/>
        <end position="164"/>
    </location>
</feature>
<evidence type="ECO:0000256" key="8">
    <source>
        <dbReference type="SAM" id="Phobius"/>
    </source>
</evidence>
<feature type="transmembrane region" description="Helical" evidence="8">
    <location>
        <begin position="113"/>
        <end position="135"/>
    </location>
</feature>
<keyword evidence="4 8" id="KW-0812">Transmembrane</keyword>
<keyword evidence="10" id="KW-1185">Reference proteome</keyword>
<feature type="transmembrane region" description="Helical" evidence="8">
    <location>
        <begin position="77"/>
        <end position="101"/>
    </location>
</feature>
<accession>A0ABV6YTM4</accession>
<name>A0ABV6YTM4_UNCC1</name>
<dbReference type="InterPro" id="IPR019127">
    <property type="entry name" value="Exosortase"/>
</dbReference>
<feature type="transmembrane region" description="Helical" evidence="8">
    <location>
        <begin position="14"/>
        <end position="32"/>
    </location>
</feature>
<evidence type="ECO:0000256" key="3">
    <source>
        <dbReference type="ARBA" id="ARBA00022670"/>
    </source>
</evidence>
<reference evidence="9 10" key="1">
    <citation type="submission" date="2024-09" db="EMBL/GenBank/DDBJ databases">
        <title>Laminarin stimulates single cell rates of sulfate reduction while oxygen inhibits transcriptomic activity in coastal marine sediment.</title>
        <authorList>
            <person name="Lindsay M."/>
            <person name="Orcutt B."/>
            <person name="Emerson D."/>
            <person name="Stepanauskas R."/>
            <person name="D'Angelo T."/>
        </authorList>
    </citation>
    <scope>NUCLEOTIDE SEQUENCE [LARGE SCALE GENOMIC DNA]</scope>
    <source>
        <strain evidence="9">SAG AM-311-K15</strain>
    </source>
</reference>
<evidence type="ECO:0000256" key="6">
    <source>
        <dbReference type="ARBA" id="ARBA00022989"/>
    </source>
</evidence>
<feature type="transmembrane region" description="Helical" evidence="8">
    <location>
        <begin position="44"/>
        <end position="65"/>
    </location>
</feature>
<gene>
    <name evidence="9" type="ORF">ACFL27_04405</name>
</gene>
<dbReference type="InterPro" id="IPR026392">
    <property type="entry name" value="Exo/Archaeosortase_dom"/>
</dbReference>
<evidence type="ECO:0000256" key="2">
    <source>
        <dbReference type="ARBA" id="ARBA00022475"/>
    </source>
</evidence>
<evidence type="ECO:0000256" key="7">
    <source>
        <dbReference type="ARBA" id="ARBA00023136"/>
    </source>
</evidence>
<evidence type="ECO:0000313" key="9">
    <source>
        <dbReference type="EMBL" id="MFC1849433.1"/>
    </source>
</evidence>
<sequence>MIQKIYQFLNQNAVLLKFYLYFLYFLALLYFISHWKITKDILGLHLPAFIAVLVAFFLELIGFTVTVSQATIQLHGFAYRIIYHCSGLFLMIIYSSAVIAYPATVKEKTIGLLLGNPILFITNVLRLVMLGIVGYKYPQYFDASHEYLWQGIFIVFVIFLWMVWKEIFVKSEEIIPVSA</sequence>
<keyword evidence="3" id="KW-0645">Protease</keyword>
<dbReference type="EMBL" id="JBHPBY010000038">
    <property type="protein sequence ID" value="MFC1849433.1"/>
    <property type="molecule type" value="Genomic_DNA"/>
</dbReference>
<protein>
    <submittedName>
        <fullName evidence="9">Archaeosortase/exosortase family protein</fullName>
    </submittedName>
</protein>
<dbReference type="NCBIfam" id="TIGR04178">
    <property type="entry name" value="exo_archaeo"/>
    <property type="match status" value="1"/>
</dbReference>
<dbReference type="Pfam" id="PF09721">
    <property type="entry name" value="Exosortase_EpsH"/>
    <property type="match status" value="1"/>
</dbReference>
<comment type="subcellular location">
    <subcellularLocation>
        <location evidence="1">Cell membrane</location>
        <topology evidence="1">Multi-pass membrane protein</topology>
    </subcellularLocation>
</comment>
<evidence type="ECO:0000256" key="1">
    <source>
        <dbReference type="ARBA" id="ARBA00004651"/>
    </source>
</evidence>
<keyword evidence="6 8" id="KW-1133">Transmembrane helix</keyword>